<proteinExistence type="predicted"/>
<dbReference type="Proteomes" id="UP000008065">
    <property type="component" value="Unassembled WGS sequence"/>
</dbReference>
<organism evidence="1 2">
    <name type="scientific">Neurospora tetrasperma (strain FGSC 2508 / ATCC MYA-4615 / P0657)</name>
    <dbReference type="NCBI Taxonomy" id="510951"/>
    <lineage>
        <taxon>Eukaryota</taxon>
        <taxon>Fungi</taxon>
        <taxon>Dikarya</taxon>
        <taxon>Ascomycota</taxon>
        <taxon>Pezizomycotina</taxon>
        <taxon>Sordariomycetes</taxon>
        <taxon>Sordariomycetidae</taxon>
        <taxon>Sordariales</taxon>
        <taxon>Sordariaceae</taxon>
        <taxon>Neurospora</taxon>
    </lineage>
</organism>
<protein>
    <submittedName>
        <fullName evidence="1">Uncharacterized protein</fullName>
    </submittedName>
</protein>
<evidence type="ECO:0000313" key="2">
    <source>
        <dbReference type="Proteomes" id="UP000008065"/>
    </source>
</evidence>
<dbReference type="RefSeq" id="XP_009856763.1">
    <property type="nucleotide sequence ID" value="XM_009858461.1"/>
</dbReference>
<accession>F8N043</accession>
<dbReference type="VEuPathDB" id="FungiDB:NEUTE1DRAFT_53139"/>
<dbReference type="AlphaFoldDB" id="F8N043"/>
<keyword evidence="2" id="KW-1185">Reference proteome</keyword>
<dbReference type="HOGENOM" id="CLU_2455283_0_0_1"/>
<gene>
    <name evidence="1" type="ORF">NEUTE1DRAFT_53139</name>
</gene>
<dbReference type="GeneID" id="20828387"/>
<evidence type="ECO:0000313" key="1">
    <source>
        <dbReference type="EMBL" id="EGO53778.1"/>
    </source>
</evidence>
<sequence length="100" mass="11057">MSLLGTIGPRVPLFLPFPCASVVLELVYEILNLNAVAYNFRKVVSPHVPTSSEECSFSLRKKHSLHSRIGTRMTCAEKQLDAAITELLMSVPFTIPGRDV</sequence>
<dbReference type="EMBL" id="GL891382">
    <property type="protein sequence ID" value="EGO53778.1"/>
    <property type="molecule type" value="Genomic_DNA"/>
</dbReference>
<name>F8N043_NEUT8</name>
<dbReference type="KEGG" id="nte:NEUTE1DRAFT53139"/>
<reference evidence="2" key="1">
    <citation type="journal article" date="2011" name="Genetics">
        <title>Massive changes in genome architecture accompany the transition to self-fertility in the filamentous fungus Neurospora tetrasperma.</title>
        <authorList>
            <person name="Ellison C.E."/>
            <person name="Stajich J.E."/>
            <person name="Jacobson D.J."/>
            <person name="Natvig D.O."/>
            <person name="Lapidus A."/>
            <person name="Foster B."/>
            <person name="Aerts A."/>
            <person name="Riley R."/>
            <person name="Lindquist E.A."/>
            <person name="Grigoriev I.V."/>
            <person name="Taylor J.W."/>
        </authorList>
    </citation>
    <scope>NUCLEOTIDE SEQUENCE [LARGE SCALE GENOMIC DNA]</scope>
    <source>
        <strain evidence="2">FGSC 2508 / P0657</strain>
    </source>
</reference>